<evidence type="ECO:0000313" key="4">
    <source>
        <dbReference type="Proteomes" id="UP000289691"/>
    </source>
</evidence>
<keyword evidence="4" id="KW-1185">Reference proteome</keyword>
<comment type="caution">
    <text evidence="3">The sequence shown here is derived from an EMBL/GenBank/DDBJ whole genome shotgun (WGS) entry which is preliminary data.</text>
</comment>
<evidence type="ECO:0000259" key="2">
    <source>
        <dbReference type="Pfam" id="PF24035"/>
    </source>
</evidence>
<dbReference type="EMBL" id="RDFA01000002">
    <property type="protein sequence ID" value="RXK50154.1"/>
    <property type="molecule type" value="Genomic_DNA"/>
</dbReference>
<gene>
    <name evidence="3" type="ORF">EAF64_06215</name>
</gene>
<dbReference type="Pfam" id="PF24035">
    <property type="entry name" value="DUF7344"/>
    <property type="match status" value="1"/>
</dbReference>
<dbReference type="AlphaFoldDB" id="A0A498L304"/>
<feature type="compositionally biased region" description="Basic and acidic residues" evidence="1">
    <location>
        <begin position="1"/>
        <end position="12"/>
    </location>
</feature>
<dbReference type="Proteomes" id="UP000289691">
    <property type="component" value="Unassembled WGS sequence"/>
</dbReference>
<name>A0A498L304_9EURY</name>
<dbReference type="SUPFAM" id="SSF46785">
    <property type="entry name" value="Winged helix' DNA-binding domain"/>
    <property type="match status" value="1"/>
</dbReference>
<evidence type="ECO:0000313" key="3">
    <source>
        <dbReference type="EMBL" id="RXK50154.1"/>
    </source>
</evidence>
<evidence type="ECO:0000256" key="1">
    <source>
        <dbReference type="SAM" id="MobiDB-lite"/>
    </source>
</evidence>
<dbReference type="InterPro" id="IPR036388">
    <property type="entry name" value="WH-like_DNA-bd_sf"/>
</dbReference>
<feature type="region of interest" description="Disordered" evidence="1">
    <location>
        <begin position="1"/>
        <end position="28"/>
    </location>
</feature>
<accession>A0A498L304</accession>
<protein>
    <recommendedName>
        <fullName evidence="2">DUF7344 domain-containing protein</fullName>
    </recommendedName>
</protein>
<dbReference type="InterPro" id="IPR055768">
    <property type="entry name" value="DUF7344"/>
</dbReference>
<organism evidence="3 4">
    <name type="scientific">Halorientalis pallida</name>
    <dbReference type="NCBI Taxonomy" id="2479928"/>
    <lineage>
        <taxon>Archaea</taxon>
        <taxon>Methanobacteriati</taxon>
        <taxon>Methanobacteriota</taxon>
        <taxon>Stenosarchaea group</taxon>
        <taxon>Halobacteria</taxon>
        <taxon>Halobacteriales</taxon>
        <taxon>Haloarculaceae</taxon>
        <taxon>Halorientalis</taxon>
    </lineage>
</organism>
<sequence length="132" mass="14543">MQSTDCRLRRTEAMLPTEPPHSRDDSGRRTAVFAALADPQRRRLLRHLRAAGGPVTTSELARTLAPNTRGRDDGIQRALSALVHVHLPKLNAVGLVHWDGRRAELADLRTLPMAVPLDDLLANPDPDRGARP</sequence>
<reference evidence="3 4" key="1">
    <citation type="submission" date="2019-01" db="EMBL/GenBank/DDBJ databases">
        <title>Halorientalis sp. F13-25 a new haloarchaeum isolated from hypersaline water.</title>
        <authorList>
            <person name="Ana D.-V."/>
            <person name="Cristina S.-P."/>
            <person name="Antonio V."/>
        </authorList>
    </citation>
    <scope>NUCLEOTIDE SEQUENCE [LARGE SCALE GENOMIC DNA]</scope>
    <source>
        <strain evidence="3 4">F13-25</strain>
    </source>
</reference>
<dbReference type="InterPro" id="IPR036390">
    <property type="entry name" value="WH_DNA-bd_sf"/>
</dbReference>
<feature type="domain" description="DUF7344" evidence="2">
    <location>
        <begin position="33"/>
        <end position="103"/>
    </location>
</feature>
<proteinExistence type="predicted"/>
<dbReference type="Gene3D" id="1.10.10.10">
    <property type="entry name" value="Winged helix-like DNA-binding domain superfamily/Winged helix DNA-binding domain"/>
    <property type="match status" value="1"/>
</dbReference>